<reference evidence="2" key="1">
    <citation type="submission" date="2015-03" db="EMBL/GenBank/DDBJ databases">
        <authorList>
            <consortium name="Pathogen Informatics"/>
        </authorList>
    </citation>
    <scope>NUCLEOTIDE SEQUENCE [LARGE SCALE GENOMIC DNA]</scope>
    <source>
        <strain evidence="2">K00500041</strain>
    </source>
</reference>
<name>A0A0U0RKG2_MYCTX</name>
<proteinExistence type="predicted"/>
<protein>
    <submittedName>
        <fullName evidence="1">Uncharacterized protein</fullName>
    </submittedName>
</protein>
<gene>
    <name evidence="1" type="ORF">ERS007703_02278</name>
</gene>
<dbReference type="Proteomes" id="UP000038802">
    <property type="component" value="Unassembled WGS sequence"/>
</dbReference>
<sequence length="63" mass="6931">MQIALFRWRDLTVSARGARGGRHPRRDGGEDRLRARERVAIPADHQAVATFPTPHTAAGATVE</sequence>
<accession>A0A0U0RKG2</accession>
<evidence type="ECO:0000313" key="1">
    <source>
        <dbReference type="EMBL" id="COV90516.1"/>
    </source>
</evidence>
<dbReference type="EMBL" id="CSAE01000237">
    <property type="protein sequence ID" value="COV90516.1"/>
    <property type="molecule type" value="Genomic_DNA"/>
</dbReference>
<organism evidence="1 2">
    <name type="scientific">Mycobacterium tuberculosis</name>
    <dbReference type="NCBI Taxonomy" id="1773"/>
    <lineage>
        <taxon>Bacteria</taxon>
        <taxon>Bacillati</taxon>
        <taxon>Actinomycetota</taxon>
        <taxon>Actinomycetes</taxon>
        <taxon>Mycobacteriales</taxon>
        <taxon>Mycobacteriaceae</taxon>
        <taxon>Mycobacterium</taxon>
        <taxon>Mycobacterium tuberculosis complex</taxon>
    </lineage>
</organism>
<evidence type="ECO:0000313" key="2">
    <source>
        <dbReference type="Proteomes" id="UP000038802"/>
    </source>
</evidence>
<dbReference type="AlphaFoldDB" id="A0A0U0RKG2"/>